<evidence type="ECO:0000256" key="2">
    <source>
        <dbReference type="ARBA" id="ARBA00005790"/>
    </source>
</evidence>
<dbReference type="Proteomes" id="UP000198847">
    <property type="component" value="Unassembled WGS sequence"/>
</dbReference>
<comment type="catalytic activity">
    <reaction evidence="5">
        <text>GMP + ATP = GDP + ADP</text>
        <dbReference type="Rhea" id="RHEA:20780"/>
        <dbReference type="ChEBI" id="CHEBI:30616"/>
        <dbReference type="ChEBI" id="CHEBI:58115"/>
        <dbReference type="ChEBI" id="CHEBI:58189"/>
        <dbReference type="ChEBI" id="CHEBI:456216"/>
        <dbReference type="EC" id="2.7.4.8"/>
    </reaction>
</comment>
<dbReference type="EMBL" id="FODY01000006">
    <property type="protein sequence ID" value="SEO87086.1"/>
    <property type="molecule type" value="Genomic_DNA"/>
</dbReference>
<accession>A0A1H8T8L9</accession>
<evidence type="ECO:0000256" key="4">
    <source>
        <dbReference type="ARBA" id="ARBA00022777"/>
    </source>
</evidence>
<dbReference type="InterPro" id="IPR008144">
    <property type="entry name" value="Guanylate_kin-like_dom"/>
</dbReference>
<reference evidence="7 8" key="1">
    <citation type="submission" date="2016-10" db="EMBL/GenBank/DDBJ databases">
        <authorList>
            <person name="de Groot N.N."/>
        </authorList>
    </citation>
    <scope>NUCLEOTIDE SEQUENCE [LARGE SCALE GENOMIC DNA]</scope>
    <source>
        <strain evidence="7 8">DSM 13305</strain>
    </source>
</reference>
<evidence type="ECO:0000256" key="3">
    <source>
        <dbReference type="ARBA" id="ARBA00022679"/>
    </source>
</evidence>
<keyword evidence="8" id="KW-1185">Reference proteome</keyword>
<keyword evidence="4 7" id="KW-0418">Kinase</keyword>
<dbReference type="PANTHER" id="PTHR23117">
    <property type="entry name" value="GUANYLATE KINASE-RELATED"/>
    <property type="match status" value="1"/>
</dbReference>
<evidence type="ECO:0000256" key="1">
    <source>
        <dbReference type="ARBA" id="ARBA00003531"/>
    </source>
</evidence>
<dbReference type="InterPro" id="IPR020590">
    <property type="entry name" value="Guanylate_kinase_CS"/>
</dbReference>
<dbReference type="PROSITE" id="PS50052">
    <property type="entry name" value="GUANYLATE_KINASE_2"/>
    <property type="match status" value="1"/>
</dbReference>
<dbReference type="GO" id="GO:0004385">
    <property type="term" value="F:GMP kinase activity"/>
    <property type="evidence" value="ECO:0007669"/>
    <property type="project" value="UniProtKB-EC"/>
</dbReference>
<dbReference type="InterPro" id="IPR008145">
    <property type="entry name" value="GK/Ca_channel_bsu"/>
</dbReference>
<comment type="function">
    <text evidence="1">Essential for recycling GMP and indirectly, cGMP.</text>
</comment>
<dbReference type="PANTHER" id="PTHR23117:SF13">
    <property type="entry name" value="GUANYLATE KINASE"/>
    <property type="match status" value="1"/>
</dbReference>
<dbReference type="OrthoDB" id="1033810at2"/>
<dbReference type="PROSITE" id="PS00856">
    <property type="entry name" value="GUANYLATE_KINASE_1"/>
    <property type="match status" value="1"/>
</dbReference>
<sequence>MHKVYAIIGPPASGKSSIVKSLYDQYEIPALVSHTTRAPKAGERQGIDYYFTDKTEFTQTAFLEKVNYSGAYYGLSKEEVTNKVSSYPVSVVDVSLAGFEQLKKILGERVESIYVLVDKDTILNRYILQGADLEDIKKRLDYAELSGEFNNWQMADHVVKNTGTMANAVRQILAIMDLVSFKKREE</sequence>
<evidence type="ECO:0000259" key="6">
    <source>
        <dbReference type="PROSITE" id="PS50052"/>
    </source>
</evidence>
<gene>
    <name evidence="7" type="ORF">SAMN04490178_10660</name>
</gene>
<protein>
    <submittedName>
        <fullName evidence="7">Guanylate kinase</fullName>
    </submittedName>
</protein>
<dbReference type="InterPro" id="IPR027417">
    <property type="entry name" value="P-loop_NTPase"/>
</dbReference>
<evidence type="ECO:0000313" key="8">
    <source>
        <dbReference type="Proteomes" id="UP000198847"/>
    </source>
</evidence>
<dbReference type="SUPFAM" id="SSF52540">
    <property type="entry name" value="P-loop containing nucleoside triphosphate hydrolases"/>
    <property type="match status" value="1"/>
</dbReference>
<dbReference type="AlphaFoldDB" id="A0A1H8T8L9"/>
<name>A0A1H8T8L9_9FIRM</name>
<comment type="similarity">
    <text evidence="2">Belongs to the guanylate kinase family.</text>
</comment>
<feature type="domain" description="Guanylate kinase-like" evidence="6">
    <location>
        <begin position="2"/>
        <end position="177"/>
    </location>
</feature>
<dbReference type="GO" id="GO:0005829">
    <property type="term" value="C:cytosol"/>
    <property type="evidence" value="ECO:0007669"/>
    <property type="project" value="TreeGrafter"/>
</dbReference>
<dbReference type="Gene3D" id="3.40.50.300">
    <property type="entry name" value="P-loop containing nucleotide triphosphate hydrolases"/>
    <property type="match status" value="1"/>
</dbReference>
<evidence type="ECO:0000256" key="5">
    <source>
        <dbReference type="ARBA" id="ARBA00048594"/>
    </source>
</evidence>
<dbReference type="RefSeq" id="WP_091745145.1">
    <property type="nucleotide sequence ID" value="NZ_FODY01000006.1"/>
</dbReference>
<dbReference type="Pfam" id="PF00625">
    <property type="entry name" value="Guanylate_kin"/>
    <property type="match status" value="1"/>
</dbReference>
<proteinExistence type="inferred from homology"/>
<keyword evidence="3" id="KW-0808">Transferase</keyword>
<dbReference type="SMART" id="SM00072">
    <property type="entry name" value="GuKc"/>
    <property type="match status" value="1"/>
</dbReference>
<evidence type="ECO:0000313" key="7">
    <source>
        <dbReference type="EMBL" id="SEO87086.1"/>
    </source>
</evidence>
<organism evidence="7 8">
    <name type="scientific">Propionispora vibrioides</name>
    <dbReference type="NCBI Taxonomy" id="112903"/>
    <lineage>
        <taxon>Bacteria</taxon>
        <taxon>Bacillati</taxon>
        <taxon>Bacillota</taxon>
        <taxon>Negativicutes</taxon>
        <taxon>Selenomonadales</taxon>
        <taxon>Sporomusaceae</taxon>
        <taxon>Propionispora</taxon>
    </lineage>
</organism>